<keyword evidence="2" id="KW-1133">Transmembrane helix</keyword>
<comment type="caution">
    <text evidence="3">The sequence shown here is derived from an EMBL/GenBank/DDBJ whole genome shotgun (WGS) entry which is preliminary data.</text>
</comment>
<feature type="region of interest" description="Disordered" evidence="1">
    <location>
        <begin position="428"/>
        <end position="552"/>
    </location>
</feature>
<keyword evidence="2" id="KW-0472">Membrane</keyword>
<dbReference type="Gene3D" id="2.60.120.260">
    <property type="entry name" value="Galactose-binding domain-like"/>
    <property type="match status" value="1"/>
</dbReference>
<evidence type="ECO:0000313" key="3">
    <source>
        <dbReference type="EMBL" id="KAG5183584.1"/>
    </source>
</evidence>
<feature type="region of interest" description="Disordered" evidence="1">
    <location>
        <begin position="383"/>
        <end position="403"/>
    </location>
</feature>
<feature type="region of interest" description="Disordered" evidence="1">
    <location>
        <begin position="282"/>
        <end position="302"/>
    </location>
</feature>
<dbReference type="Proteomes" id="UP000664859">
    <property type="component" value="Unassembled WGS sequence"/>
</dbReference>
<proteinExistence type="predicted"/>
<feature type="region of interest" description="Disordered" evidence="1">
    <location>
        <begin position="568"/>
        <end position="619"/>
    </location>
</feature>
<reference evidence="3" key="1">
    <citation type="submission" date="2021-02" db="EMBL/GenBank/DDBJ databases">
        <title>First Annotated Genome of the Yellow-green Alga Tribonema minus.</title>
        <authorList>
            <person name="Mahan K.M."/>
        </authorList>
    </citation>
    <scope>NUCLEOTIDE SEQUENCE</scope>
    <source>
        <strain evidence="3">UTEX B ZZ1240</strain>
    </source>
</reference>
<feature type="compositionally biased region" description="Low complexity" evidence="1">
    <location>
        <begin position="463"/>
        <end position="489"/>
    </location>
</feature>
<gene>
    <name evidence="3" type="ORF">JKP88DRAFT_245219</name>
</gene>
<accession>A0A835YZD9</accession>
<feature type="compositionally biased region" description="Low complexity" evidence="1">
    <location>
        <begin position="502"/>
        <end position="512"/>
    </location>
</feature>
<sequence>MAAVGDEGQAYYVDGSDNPVADNCLRESGVTIDRALPRAQDPQGLQYAVETAQPWQWMRYEVEATAAGDYYVSYRLAAVDGEAVDYAVTISMLIDAKLPQNNVALCTDAPADEKVGVWQGELPMNRWTTVGPGMKAPVPLKAGKHTVTLCIDAGQFKIDSFSGSTQGGGGGGGDKASIPVIVGASLGAFAVLLLAIYFIRRWRRYRYAKTVEAPDTFQPPSTKFVAPAVTFRTSYGGGGGGGNSGASSDFINTPDSDSPAKSPGFLAFGSLVEVPLATYRAGGSQGDGAPGRGTLARGKSLGRSDEPLADFIRASRQSLPTVIEVANESSAGTPASRASSGSAVLTPGTGLVRALSTGSGLSLGSGGGAAPVSSIPLGGMGMGIAGGPSSSSPKLARTRSHSSVLSNNVAAAAGADGGAAALMRAHSQRLPRPPPGGSGGSVQPKPSHRRQLSSAGPPLQQRSRSFGSAPLGSSSSSSAQFNSAQFNSAPRQHSSSAHHRSLSPPEHSLSPPEVSPEEVFVQPPKRAAGRMLPPRDVSRRPAAAAPSDGSALRSHEDAIMLLLSAKDFTTSSNLNSGAEAGRTPKTPKTPEDPSSEWLRNITGAVPTGGSRGGSFTRKR</sequence>
<keyword evidence="2" id="KW-0812">Transmembrane</keyword>
<evidence type="ECO:0000256" key="2">
    <source>
        <dbReference type="SAM" id="Phobius"/>
    </source>
</evidence>
<dbReference type="EMBL" id="JAFCMP010000201">
    <property type="protein sequence ID" value="KAG5183584.1"/>
    <property type="molecule type" value="Genomic_DNA"/>
</dbReference>
<evidence type="ECO:0000256" key="1">
    <source>
        <dbReference type="SAM" id="MobiDB-lite"/>
    </source>
</evidence>
<organism evidence="3 4">
    <name type="scientific">Tribonema minus</name>
    <dbReference type="NCBI Taxonomy" id="303371"/>
    <lineage>
        <taxon>Eukaryota</taxon>
        <taxon>Sar</taxon>
        <taxon>Stramenopiles</taxon>
        <taxon>Ochrophyta</taxon>
        <taxon>PX clade</taxon>
        <taxon>Xanthophyceae</taxon>
        <taxon>Tribonematales</taxon>
        <taxon>Tribonemataceae</taxon>
        <taxon>Tribonema</taxon>
    </lineage>
</organism>
<protein>
    <submittedName>
        <fullName evidence="3">Uncharacterized protein</fullName>
    </submittedName>
</protein>
<dbReference type="AlphaFoldDB" id="A0A835YZD9"/>
<feature type="transmembrane region" description="Helical" evidence="2">
    <location>
        <begin position="180"/>
        <end position="199"/>
    </location>
</feature>
<keyword evidence="4" id="KW-1185">Reference proteome</keyword>
<name>A0A835YZD9_9STRA</name>
<feature type="region of interest" description="Disordered" evidence="1">
    <location>
        <begin position="236"/>
        <end position="258"/>
    </location>
</feature>
<evidence type="ECO:0000313" key="4">
    <source>
        <dbReference type="Proteomes" id="UP000664859"/>
    </source>
</evidence>